<accession>A0ABW1IK30</accession>
<dbReference type="RefSeq" id="WP_379892220.1">
    <property type="nucleotide sequence ID" value="NZ_CBCSCT010000028.1"/>
</dbReference>
<gene>
    <name evidence="8" type="ORF">ACFPXP_03020</name>
</gene>
<name>A0ABW1IK30_9BACL</name>
<dbReference type="SMART" id="SM00421">
    <property type="entry name" value="HTH_LUXR"/>
    <property type="match status" value="1"/>
</dbReference>
<sequence length="212" mass="23723">MKIKVLIVDDHLVVLRGLRFFLQTQPGIDIVGQALNGLEALQMVEQLKPEVVLMDIRMPVMDGIEATKRITEHFPDVKVIILTSFSDQDLVLPALKAGAAAYQLKDVKPEVLSETIKAAIDGNRTLHPEVTNQLVSHVTFEPAAESDISILTAKEREVLELITEGRSNKEIAQQLLIAEKTVKTHVTHIFAKINVQDRTQAALHAMKHNWFR</sequence>
<proteinExistence type="predicted"/>
<keyword evidence="9" id="KW-1185">Reference proteome</keyword>
<comment type="caution">
    <text evidence="8">The sequence shown here is derived from an EMBL/GenBank/DDBJ whole genome shotgun (WGS) entry which is preliminary data.</text>
</comment>
<evidence type="ECO:0000256" key="4">
    <source>
        <dbReference type="ARBA" id="ARBA00023163"/>
    </source>
</evidence>
<reference evidence="9" key="1">
    <citation type="journal article" date="2019" name="Int. J. Syst. Evol. Microbiol.">
        <title>The Global Catalogue of Microorganisms (GCM) 10K type strain sequencing project: providing services to taxonomists for standard genome sequencing and annotation.</title>
        <authorList>
            <consortium name="The Broad Institute Genomics Platform"/>
            <consortium name="The Broad Institute Genome Sequencing Center for Infectious Disease"/>
            <person name="Wu L."/>
            <person name="Ma J."/>
        </authorList>
    </citation>
    <scope>NUCLEOTIDE SEQUENCE [LARGE SCALE GENOMIC DNA]</scope>
    <source>
        <strain evidence="9">CCM 8749</strain>
    </source>
</reference>
<dbReference type="InterPro" id="IPR011006">
    <property type="entry name" value="CheY-like_superfamily"/>
</dbReference>
<evidence type="ECO:0000313" key="9">
    <source>
        <dbReference type="Proteomes" id="UP001596250"/>
    </source>
</evidence>
<evidence type="ECO:0000256" key="2">
    <source>
        <dbReference type="ARBA" id="ARBA00023015"/>
    </source>
</evidence>
<evidence type="ECO:0000259" key="6">
    <source>
        <dbReference type="PROSITE" id="PS50043"/>
    </source>
</evidence>
<feature type="modified residue" description="4-aspartylphosphate" evidence="5">
    <location>
        <position position="55"/>
    </location>
</feature>
<dbReference type="InterPro" id="IPR001789">
    <property type="entry name" value="Sig_transdc_resp-reg_receiver"/>
</dbReference>
<dbReference type="SMART" id="SM00448">
    <property type="entry name" value="REC"/>
    <property type="match status" value="1"/>
</dbReference>
<dbReference type="EMBL" id="JBHSQV010000025">
    <property type="protein sequence ID" value="MFC5985410.1"/>
    <property type="molecule type" value="Genomic_DNA"/>
</dbReference>
<evidence type="ECO:0000256" key="3">
    <source>
        <dbReference type="ARBA" id="ARBA00023125"/>
    </source>
</evidence>
<dbReference type="InterPro" id="IPR039420">
    <property type="entry name" value="WalR-like"/>
</dbReference>
<protein>
    <submittedName>
        <fullName evidence="8">Response regulator</fullName>
    </submittedName>
</protein>
<feature type="domain" description="Response regulatory" evidence="7">
    <location>
        <begin position="4"/>
        <end position="120"/>
    </location>
</feature>
<dbReference type="CDD" id="cd17535">
    <property type="entry name" value="REC_NarL-like"/>
    <property type="match status" value="1"/>
</dbReference>
<evidence type="ECO:0000256" key="5">
    <source>
        <dbReference type="PROSITE-ProRule" id="PRU00169"/>
    </source>
</evidence>
<dbReference type="SUPFAM" id="SSF52172">
    <property type="entry name" value="CheY-like"/>
    <property type="match status" value="1"/>
</dbReference>
<keyword evidence="4" id="KW-0804">Transcription</keyword>
<dbReference type="CDD" id="cd06170">
    <property type="entry name" value="LuxR_C_like"/>
    <property type="match status" value="1"/>
</dbReference>
<dbReference type="InterPro" id="IPR058245">
    <property type="entry name" value="NreC/VraR/RcsB-like_REC"/>
</dbReference>
<evidence type="ECO:0000259" key="7">
    <source>
        <dbReference type="PROSITE" id="PS50110"/>
    </source>
</evidence>
<dbReference type="PROSITE" id="PS50110">
    <property type="entry name" value="RESPONSE_REGULATORY"/>
    <property type="match status" value="1"/>
</dbReference>
<dbReference type="Proteomes" id="UP001596250">
    <property type="component" value="Unassembled WGS sequence"/>
</dbReference>
<dbReference type="PROSITE" id="PS50043">
    <property type="entry name" value="HTH_LUXR_2"/>
    <property type="match status" value="1"/>
</dbReference>
<dbReference type="InterPro" id="IPR000792">
    <property type="entry name" value="Tscrpt_reg_LuxR_C"/>
</dbReference>
<dbReference type="PROSITE" id="PS00622">
    <property type="entry name" value="HTH_LUXR_1"/>
    <property type="match status" value="1"/>
</dbReference>
<keyword evidence="3" id="KW-0238">DNA-binding</keyword>
<dbReference type="PRINTS" id="PR00038">
    <property type="entry name" value="HTHLUXR"/>
</dbReference>
<evidence type="ECO:0000256" key="1">
    <source>
        <dbReference type="ARBA" id="ARBA00022553"/>
    </source>
</evidence>
<dbReference type="PANTHER" id="PTHR43214">
    <property type="entry name" value="TWO-COMPONENT RESPONSE REGULATOR"/>
    <property type="match status" value="1"/>
</dbReference>
<keyword evidence="1 5" id="KW-0597">Phosphoprotein</keyword>
<evidence type="ECO:0000313" key="8">
    <source>
        <dbReference type="EMBL" id="MFC5985410.1"/>
    </source>
</evidence>
<dbReference type="Gene3D" id="3.40.50.2300">
    <property type="match status" value="1"/>
</dbReference>
<keyword evidence="2" id="KW-0805">Transcription regulation</keyword>
<dbReference type="Pfam" id="PF00196">
    <property type="entry name" value="GerE"/>
    <property type="match status" value="1"/>
</dbReference>
<dbReference type="PANTHER" id="PTHR43214:SF43">
    <property type="entry name" value="TWO-COMPONENT RESPONSE REGULATOR"/>
    <property type="match status" value="1"/>
</dbReference>
<feature type="domain" description="HTH luxR-type" evidence="6">
    <location>
        <begin position="144"/>
        <end position="209"/>
    </location>
</feature>
<dbReference type="Pfam" id="PF00072">
    <property type="entry name" value="Response_reg"/>
    <property type="match status" value="1"/>
</dbReference>
<organism evidence="8 9">
    <name type="scientific">Marinicrinis lubricantis</name>
    <dbReference type="NCBI Taxonomy" id="2086470"/>
    <lineage>
        <taxon>Bacteria</taxon>
        <taxon>Bacillati</taxon>
        <taxon>Bacillota</taxon>
        <taxon>Bacilli</taxon>
        <taxon>Bacillales</taxon>
        <taxon>Paenibacillaceae</taxon>
    </lineage>
</organism>